<protein>
    <submittedName>
        <fullName evidence="3">Beta-sandwich domain-containing protein</fullName>
    </submittedName>
</protein>
<gene>
    <name evidence="3" type="ORF">NWE73_06140</name>
</gene>
<feature type="chain" id="PRO_5045214256" evidence="1">
    <location>
        <begin position="23"/>
        <end position="450"/>
    </location>
</feature>
<keyword evidence="4" id="KW-1185">Reference proteome</keyword>
<reference evidence="3" key="1">
    <citation type="submission" date="2022-08" db="EMBL/GenBank/DDBJ databases">
        <title>Novel Bdellovibrio Species Isolated from Svalbard: Designation Bdellovibrio svalbardensis.</title>
        <authorList>
            <person name="Mitchell R.J."/>
            <person name="Choi S.Y."/>
        </authorList>
    </citation>
    <scope>NUCLEOTIDE SEQUENCE</scope>
    <source>
        <strain evidence="3">PAP01</strain>
    </source>
</reference>
<evidence type="ECO:0000313" key="3">
    <source>
        <dbReference type="EMBL" id="MDG0815933.1"/>
    </source>
</evidence>
<feature type="domain" description="Bdellovibrio beta-sandwich" evidence="2">
    <location>
        <begin position="58"/>
        <end position="178"/>
    </location>
</feature>
<evidence type="ECO:0000313" key="4">
    <source>
        <dbReference type="Proteomes" id="UP001152321"/>
    </source>
</evidence>
<accession>A0ABT6DGF0</accession>
<comment type="caution">
    <text evidence="3">The sequence shown here is derived from an EMBL/GenBank/DDBJ whole genome shotgun (WGS) entry which is preliminary data.</text>
</comment>
<name>A0ABT6DGF0_9BACT</name>
<keyword evidence="1" id="KW-0732">Signal</keyword>
<dbReference type="InterPro" id="IPR041016">
    <property type="entry name" value="BD_b_sandwich"/>
</dbReference>
<dbReference type="Pfam" id="PF18820">
    <property type="entry name" value="BD_b_sandwich"/>
    <property type="match status" value="1"/>
</dbReference>
<sequence length="450" mass="49472">MKRYLIASVLASLTMMQMPAHAEMLDLPDPGLSAVPSLPVSQPQAPVSQPQAAVQSETVQRERMGSVVVNSMTRQSGGEIYRIDLSPSLNLSRVEVKVLKSRLKISKAEAVMASGQRILLRELMAGAAAETGTTLVSESINAEIKALEITGESYSAEADIRVTGVSMVGQPVLTLKRAPVVVKPANPPVQDSCQVGRSDEALLKTHLDQIALWGGRAQAALAGSAVQSFAINEMDRSVQNVVSIVESQNLKASAEYLQQLMDFYTQKFAEAAAGSKVEARYKTLRRAFAGAFESASNMAMDCKIRNMRGTSEELITQTQVYYEKYTKTPNGSVEETLYRRLARAAADRVLPAYDAELARNNSFRKLEKEYQFNYSRYTKVPTGSILESTYRAMARKAIDRALVVLANEVRSMDAEQKYRLLEEYQGKYQATEVGSIHESFAKSVLRTVGN</sequence>
<feature type="signal peptide" evidence="1">
    <location>
        <begin position="1"/>
        <end position="22"/>
    </location>
</feature>
<evidence type="ECO:0000256" key="1">
    <source>
        <dbReference type="SAM" id="SignalP"/>
    </source>
</evidence>
<evidence type="ECO:0000259" key="2">
    <source>
        <dbReference type="Pfam" id="PF18820"/>
    </source>
</evidence>
<organism evidence="3 4">
    <name type="scientific">Bdellovibrio svalbardensis</name>
    <dbReference type="NCBI Taxonomy" id="2972972"/>
    <lineage>
        <taxon>Bacteria</taxon>
        <taxon>Pseudomonadati</taxon>
        <taxon>Bdellovibrionota</taxon>
        <taxon>Bdellovibrionia</taxon>
        <taxon>Bdellovibrionales</taxon>
        <taxon>Pseudobdellovibrionaceae</taxon>
        <taxon>Bdellovibrio</taxon>
    </lineage>
</organism>
<dbReference type="Proteomes" id="UP001152321">
    <property type="component" value="Unassembled WGS sequence"/>
</dbReference>
<proteinExistence type="predicted"/>
<dbReference type="RefSeq" id="WP_277577411.1">
    <property type="nucleotide sequence ID" value="NZ_JANRMI010000002.1"/>
</dbReference>
<dbReference type="EMBL" id="JANRMI010000002">
    <property type="protein sequence ID" value="MDG0815933.1"/>
    <property type="molecule type" value="Genomic_DNA"/>
</dbReference>